<protein>
    <submittedName>
        <fullName evidence="2">Helix-turn-helix transcriptional regulator</fullName>
    </submittedName>
</protein>
<evidence type="ECO:0000259" key="1">
    <source>
        <dbReference type="PROSITE" id="PS50943"/>
    </source>
</evidence>
<dbReference type="SUPFAM" id="SSF47413">
    <property type="entry name" value="lambda repressor-like DNA-binding domains"/>
    <property type="match status" value="1"/>
</dbReference>
<dbReference type="AlphaFoldDB" id="A0AA50QDS3"/>
<dbReference type="Pfam" id="PF01381">
    <property type="entry name" value="HTH_3"/>
    <property type="match status" value="1"/>
</dbReference>
<dbReference type="InterPro" id="IPR001387">
    <property type="entry name" value="Cro/C1-type_HTH"/>
</dbReference>
<evidence type="ECO:0000313" key="2">
    <source>
        <dbReference type="EMBL" id="WMC12431.1"/>
    </source>
</evidence>
<keyword evidence="3" id="KW-1185">Reference proteome</keyword>
<feature type="domain" description="HTH cro/C1-type" evidence="1">
    <location>
        <begin position="2"/>
        <end position="57"/>
    </location>
</feature>
<dbReference type="Gene3D" id="1.10.260.40">
    <property type="entry name" value="lambda repressor-like DNA-binding domains"/>
    <property type="match status" value="1"/>
</dbReference>
<dbReference type="KEGG" id="ope:PU634_05285"/>
<dbReference type="PROSITE" id="PS50943">
    <property type="entry name" value="HTH_CROC1"/>
    <property type="match status" value="1"/>
</dbReference>
<organism evidence="2 3">
    <name type="scientific">Oceanimonas pelagia</name>
    <dbReference type="NCBI Taxonomy" id="3028314"/>
    <lineage>
        <taxon>Bacteria</taxon>
        <taxon>Pseudomonadati</taxon>
        <taxon>Pseudomonadota</taxon>
        <taxon>Gammaproteobacteria</taxon>
        <taxon>Aeromonadales</taxon>
        <taxon>Aeromonadaceae</taxon>
        <taxon>Oceanimonas</taxon>
    </lineage>
</organism>
<reference evidence="2 3" key="1">
    <citation type="submission" date="2023-02" db="EMBL/GenBank/DDBJ databases">
        <title>Complete genome sequence of a novel bacterium Oceanimonas sp. NTOU-MSR1 isolated from marine coast sediment.</title>
        <authorList>
            <person name="Yang H.-T."/>
            <person name="Chen Y.-L."/>
            <person name="Ho Y.-N."/>
        </authorList>
    </citation>
    <scope>NUCLEOTIDE SEQUENCE [LARGE SCALE GENOMIC DNA]</scope>
    <source>
        <strain evidence="2 3">NTOU-MSR1</strain>
    </source>
</reference>
<dbReference type="InterPro" id="IPR010982">
    <property type="entry name" value="Lambda_DNA-bd_dom_sf"/>
</dbReference>
<dbReference type="Proteomes" id="UP001223802">
    <property type="component" value="Chromosome"/>
</dbReference>
<accession>A0AA50QDS3</accession>
<name>A0AA50QDS3_9GAMM</name>
<evidence type="ECO:0000313" key="3">
    <source>
        <dbReference type="Proteomes" id="UP001223802"/>
    </source>
</evidence>
<dbReference type="EMBL" id="CP118224">
    <property type="protein sequence ID" value="WMC12431.1"/>
    <property type="molecule type" value="Genomic_DNA"/>
</dbReference>
<dbReference type="RefSeq" id="WP_306763664.1">
    <property type="nucleotide sequence ID" value="NZ_CP118224.1"/>
</dbReference>
<proteinExistence type="predicted"/>
<dbReference type="GO" id="GO:0003677">
    <property type="term" value="F:DNA binding"/>
    <property type="evidence" value="ECO:0007669"/>
    <property type="project" value="InterPro"/>
</dbReference>
<sequence>MLKRRRQELSLSQAEIAQKTGISARTVQRIENGESDMTLSQYRRFIHALNMTDMDVSVAMLKYQPVTAGDIAAAASTLSQRERNAVMNLIFDLAGISRP</sequence>
<dbReference type="SMART" id="SM00530">
    <property type="entry name" value="HTH_XRE"/>
    <property type="match status" value="1"/>
</dbReference>
<dbReference type="CDD" id="cd00093">
    <property type="entry name" value="HTH_XRE"/>
    <property type="match status" value="1"/>
</dbReference>
<gene>
    <name evidence="2" type="ORF">PU634_05285</name>
</gene>